<keyword evidence="2" id="KW-0285">Flavoprotein</keyword>
<dbReference type="InterPro" id="IPR006094">
    <property type="entry name" value="Oxid_FAD_bind_N"/>
</dbReference>
<feature type="domain" description="FAD-binding PCMH-type" evidence="6">
    <location>
        <begin position="58"/>
        <end position="229"/>
    </location>
</feature>
<dbReference type="Gene3D" id="3.40.462.20">
    <property type="match status" value="1"/>
</dbReference>
<evidence type="ECO:0000256" key="2">
    <source>
        <dbReference type="ARBA" id="ARBA00022630"/>
    </source>
</evidence>
<dbReference type="InterPro" id="IPR050416">
    <property type="entry name" value="FAD-linked_Oxidoreductase"/>
</dbReference>
<keyword evidence="4" id="KW-0560">Oxidoreductase</keyword>
<evidence type="ECO:0000259" key="6">
    <source>
        <dbReference type="PROSITE" id="PS51387"/>
    </source>
</evidence>
<feature type="chain" id="PRO_5040513422" evidence="5">
    <location>
        <begin position="16"/>
        <end position="492"/>
    </location>
</feature>
<dbReference type="Gene3D" id="3.30.465.10">
    <property type="match status" value="1"/>
</dbReference>
<sequence>MRFFWQLFFAALVAASPALDQSSVNGCKSLASKFQDRVVYPNSVAYANETAAYWAQNVILQPSCVFIPRDSNEVAVAIPILKASNTKFAVRGNGHMTVKGAASISNGVLIVLTNFRQMTISSDSTVASIGPGLKWIDVCIWIQQYNRVVVGARYAPVGVSGFLLGGGISFLGGQYGWGANSVINYEVVTAEGKIIQVNKTSNSDLFWALKGGGSNFGIVTRFDVQTHPTGQIYGGLMTWNQSTVDGAVNALAAFATPGGGIDDPKAALLPNVAIDPASKTQSAAFFGFYNDADATVLKNFTDTASLNLAKVTTYADLIAGTAAGAAGNFRAAFHCGSFKASAQTVKLINDTVTRDAYKNLSDLEGVTISLSIQPLAKSWFDASRKAGGDAIDIDPSAGSLIVLNLVVQWKNAADDTKIATWSDDILAKLSEEAKKLGLGSEFIYLNDAQEGAKPFPTYGGGKSRARLLSIRKKYDANGVFQNLMPGGFKLGD</sequence>
<dbReference type="PROSITE" id="PS51387">
    <property type="entry name" value="FAD_PCMH"/>
    <property type="match status" value="1"/>
</dbReference>
<dbReference type="Proteomes" id="UP000799764">
    <property type="component" value="Unassembled WGS sequence"/>
</dbReference>
<evidence type="ECO:0000256" key="4">
    <source>
        <dbReference type="ARBA" id="ARBA00023002"/>
    </source>
</evidence>
<evidence type="ECO:0000256" key="5">
    <source>
        <dbReference type="SAM" id="SignalP"/>
    </source>
</evidence>
<proteinExistence type="inferred from homology"/>
<dbReference type="PANTHER" id="PTHR42973">
    <property type="entry name" value="BINDING OXIDOREDUCTASE, PUTATIVE (AFU_ORTHOLOGUE AFUA_1G17690)-RELATED"/>
    <property type="match status" value="1"/>
</dbReference>
<keyword evidence="8" id="KW-1185">Reference proteome</keyword>
<organism evidence="7 8">
    <name type="scientific">Karstenula rhodostoma CBS 690.94</name>
    <dbReference type="NCBI Taxonomy" id="1392251"/>
    <lineage>
        <taxon>Eukaryota</taxon>
        <taxon>Fungi</taxon>
        <taxon>Dikarya</taxon>
        <taxon>Ascomycota</taxon>
        <taxon>Pezizomycotina</taxon>
        <taxon>Dothideomycetes</taxon>
        <taxon>Pleosporomycetidae</taxon>
        <taxon>Pleosporales</taxon>
        <taxon>Massarineae</taxon>
        <taxon>Didymosphaeriaceae</taxon>
        <taxon>Karstenula</taxon>
    </lineage>
</organism>
<keyword evidence="3" id="KW-0274">FAD</keyword>
<dbReference type="InterPro" id="IPR016167">
    <property type="entry name" value="FAD-bd_PCMH_sub1"/>
</dbReference>
<dbReference type="GO" id="GO:0016491">
    <property type="term" value="F:oxidoreductase activity"/>
    <property type="evidence" value="ECO:0007669"/>
    <property type="project" value="UniProtKB-KW"/>
</dbReference>
<dbReference type="PANTHER" id="PTHR42973:SF53">
    <property type="entry name" value="FAD-BINDING PCMH-TYPE DOMAIN-CONTAINING PROTEIN-RELATED"/>
    <property type="match status" value="1"/>
</dbReference>
<dbReference type="Pfam" id="PF01565">
    <property type="entry name" value="FAD_binding_4"/>
    <property type="match status" value="1"/>
</dbReference>
<dbReference type="SUPFAM" id="SSF56176">
    <property type="entry name" value="FAD-binding/transporter-associated domain-like"/>
    <property type="match status" value="1"/>
</dbReference>
<feature type="signal peptide" evidence="5">
    <location>
        <begin position="1"/>
        <end position="15"/>
    </location>
</feature>
<evidence type="ECO:0000256" key="3">
    <source>
        <dbReference type="ARBA" id="ARBA00022827"/>
    </source>
</evidence>
<dbReference type="InterPro" id="IPR016169">
    <property type="entry name" value="FAD-bd_PCMH_sub2"/>
</dbReference>
<gene>
    <name evidence="7" type="ORF">P171DRAFT_427518</name>
</gene>
<accession>A0A9P4PSC4</accession>
<keyword evidence="5" id="KW-0732">Signal</keyword>
<dbReference type="InterPro" id="IPR036318">
    <property type="entry name" value="FAD-bd_PCMH-like_sf"/>
</dbReference>
<comment type="caution">
    <text evidence="7">The sequence shown here is derived from an EMBL/GenBank/DDBJ whole genome shotgun (WGS) entry which is preliminary data.</text>
</comment>
<reference evidence="7" key="1">
    <citation type="journal article" date="2020" name="Stud. Mycol.">
        <title>101 Dothideomycetes genomes: a test case for predicting lifestyles and emergence of pathogens.</title>
        <authorList>
            <person name="Haridas S."/>
            <person name="Albert R."/>
            <person name="Binder M."/>
            <person name="Bloem J."/>
            <person name="Labutti K."/>
            <person name="Salamov A."/>
            <person name="Andreopoulos B."/>
            <person name="Baker S."/>
            <person name="Barry K."/>
            <person name="Bills G."/>
            <person name="Bluhm B."/>
            <person name="Cannon C."/>
            <person name="Castanera R."/>
            <person name="Culley D."/>
            <person name="Daum C."/>
            <person name="Ezra D."/>
            <person name="Gonzalez J."/>
            <person name="Henrissat B."/>
            <person name="Kuo A."/>
            <person name="Liang C."/>
            <person name="Lipzen A."/>
            <person name="Lutzoni F."/>
            <person name="Magnuson J."/>
            <person name="Mondo S."/>
            <person name="Nolan M."/>
            <person name="Ohm R."/>
            <person name="Pangilinan J."/>
            <person name="Park H.-J."/>
            <person name="Ramirez L."/>
            <person name="Alfaro M."/>
            <person name="Sun H."/>
            <person name="Tritt A."/>
            <person name="Yoshinaga Y."/>
            <person name="Zwiers L.-H."/>
            <person name="Turgeon B."/>
            <person name="Goodwin S."/>
            <person name="Spatafora J."/>
            <person name="Crous P."/>
            <person name="Grigoriev I."/>
        </authorList>
    </citation>
    <scope>NUCLEOTIDE SEQUENCE</scope>
    <source>
        <strain evidence="7">CBS 690.94</strain>
    </source>
</reference>
<dbReference type="Gene3D" id="3.30.43.10">
    <property type="entry name" value="Uridine Diphospho-n-acetylenolpyruvylglucosamine Reductase, domain 2"/>
    <property type="match status" value="1"/>
</dbReference>
<dbReference type="EMBL" id="MU001494">
    <property type="protein sequence ID" value="KAF2449312.1"/>
    <property type="molecule type" value="Genomic_DNA"/>
</dbReference>
<evidence type="ECO:0000313" key="7">
    <source>
        <dbReference type="EMBL" id="KAF2449312.1"/>
    </source>
</evidence>
<evidence type="ECO:0000256" key="1">
    <source>
        <dbReference type="ARBA" id="ARBA00005466"/>
    </source>
</evidence>
<protein>
    <submittedName>
        <fullName evidence="7">FAD-binding domain-containing protein</fullName>
    </submittedName>
</protein>
<dbReference type="InterPro" id="IPR016166">
    <property type="entry name" value="FAD-bd_PCMH"/>
</dbReference>
<dbReference type="GO" id="GO:0071949">
    <property type="term" value="F:FAD binding"/>
    <property type="evidence" value="ECO:0007669"/>
    <property type="project" value="InterPro"/>
</dbReference>
<name>A0A9P4PSC4_9PLEO</name>
<dbReference type="AlphaFoldDB" id="A0A9P4PSC4"/>
<evidence type="ECO:0000313" key="8">
    <source>
        <dbReference type="Proteomes" id="UP000799764"/>
    </source>
</evidence>
<comment type="similarity">
    <text evidence="1">Belongs to the oxygen-dependent FAD-linked oxidoreductase family.</text>
</comment>
<dbReference type="OrthoDB" id="2151789at2759"/>